<dbReference type="AlphaFoldDB" id="A0A3S0HKV2"/>
<dbReference type="CDD" id="cd02933">
    <property type="entry name" value="OYE_like_FMN"/>
    <property type="match status" value="1"/>
</dbReference>
<gene>
    <name evidence="2" type="ORF">EKG35_10795</name>
</gene>
<feature type="domain" description="NADH:flavin oxidoreductase/NADH oxidase N-terminal" evidence="1">
    <location>
        <begin position="6"/>
        <end position="337"/>
    </location>
</feature>
<evidence type="ECO:0000313" key="2">
    <source>
        <dbReference type="EMBL" id="RTQ92768.1"/>
    </source>
</evidence>
<dbReference type="RefSeq" id="WP_126294465.1">
    <property type="nucleotide sequence ID" value="NZ_RXNR01000027.1"/>
</dbReference>
<reference evidence="2 3" key="1">
    <citation type="submission" date="2018-12" db="EMBL/GenBank/DDBJ databases">
        <authorList>
            <person name="Yu L."/>
        </authorList>
    </citation>
    <scope>NUCLEOTIDE SEQUENCE [LARGE SCALE GENOMIC DNA]</scope>
    <source>
        <strain evidence="2 3">S5H2222</strain>
    </source>
</reference>
<dbReference type="PANTHER" id="PTHR22893:SF91">
    <property type="entry name" value="NADPH DEHYDROGENASE 2-RELATED"/>
    <property type="match status" value="1"/>
</dbReference>
<protein>
    <submittedName>
        <fullName evidence="2">Alkene reductase</fullName>
    </submittedName>
</protein>
<dbReference type="GO" id="GO:0010181">
    <property type="term" value="F:FMN binding"/>
    <property type="evidence" value="ECO:0007669"/>
    <property type="project" value="InterPro"/>
</dbReference>
<dbReference type="OrthoDB" id="9772736at2"/>
<evidence type="ECO:0000259" key="1">
    <source>
        <dbReference type="Pfam" id="PF00724"/>
    </source>
</evidence>
<dbReference type="Pfam" id="PF00724">
    <property type="entry name" value="Oxidored_FMN"/>
    <property type="match status" value="1"/>
</dbReference>
<proteinExistence type="predicted"/>
<accession>A0A3S0HKV2</accession>
<name>A0A3S0HKV2_9BACI</name>
<dbReference type="InterPro" id="IPR001155">
    <property type="entry name" value="OxRdtase_FMN_N"/>
</dbReference>
<dbReference type="EMBL" id="RXNR01000027">
    <property type="protein sequence ID" value="RTQ92768.1"/>
    <property type="molecule type" value="Genomic_DNA"/>
</dbReference>
<dbReference type="InterPro" id="IPR045247">
    <property type="entry name" value="Oye-like"/>
</dbReference>
<comment type="caution">
    <text evidence="2">The sequence shown here is derived from an EMBL/GenBank/DDBJ whole genome shotgun (WGS) entry which is preliminary data.</text>
</comment>
<dbReference type="PANTHER" id="PTHR22893">
    <property type="entry name" value="NADH OXIDOREDUCTASE-RELATED"/>
    <property type="match status" value="1"/>
</dbReference>
<dbReference type="Proteomes" id="UP000276349">
    <property type="component" value="Unassembled WGS sequence"/>
</dbReference>
<organism evidence="2 3">
    <name type="scientific">Lysinibacillus telephonicus</name>
    <dbReference type="NCBI Taxonomy" id="1714840"/>
    <lineage>
        <taxon>Bacteria</taxon>
        <taxon>Bacillati</taxon>
        <taxon>Bacillota</taxon>
        <taxon>Bacilli</taxon>
        <taxon>Bacillales</taxon>
        <taxon>Bacillaceae</taxon>
        <taxon>Lysinibacillus</taxon>
    </lineage>
</organism>
<sequence>MGKNELLNPTQIGNWHLKTKIVMAPMTRSFANNNTGTVGEDIVNYYRRRAKDGIGLIITEGIIPSPRGKGTFGVPGLYTNSQVDSWRKVTEAIHEEGGKIVAQLWHVGRLTHRELTGGFPPQAPSPIKADGLVHRLRKPYDTPEEMSLEDIKEVIKEYISAARNAMKAGFDGVEIHGAHGYLIDQFNSEITNKRTDEYGGDLLNRLSFIKEVLKAVIKEVGKDKTIIRFSEIKDDIPGYRWANPEENIKAFIQVFNEVGIQIIHPSTNHFTEKVSNDMTFHQLVRKYWDGIIIGVGNLNPEIASKAIKEGTIDLAAFGRSLIANPDFVHKIKEGRPLKSYQAAIDLKYLY</sequence>
<dbReference type="SUPFAM" id="SSF51395">
    <property type="entry name" value="FMN-linked oxidoreductases"/>
    <property type="match status" value="1"/>
</dbReference>
<dbReference type="Gene3D" id="3.20.20.70">
    <property type="entry name" value="Aldolase class I"/>
    <property type="match status" value="1"/>
</dbReference>
<keyword evidence="3" id="KW-1185">Reference proteome</keyword>
<dbReference type="GO" id="GO:0016491">
    <property type="term" value="F:oxidoreductase activity"/>
    <property type="evidence" value="ECO:0007669"/>
    <property type="project" value="InterPro"/>
</dbReference>
<evidence type="ECO:0000313" key="3">
    <source>
        <dbReference type="Proteomes" id="UP000276349"/>
    </source>
</evidence>
<dbReference type="InterPro" id="IPR013785">
    <property type="entry name" value="Aldolase_TIM"/>
</dbReference>